<evidence type="ECO:0000256" key="2">
    <source>
        <dbReference type="ARBA" id="ARBA00022801"/>
    </source>
</evidence>
<dbReference type="NCBIfam" id="TIGR00724">
    <property type="entry name" value="urea_amlyse_rel"/>
    <property type="match status" value="1"/>
</dbReference>
<dbReference type="SUPFAM" id="SSF50891">
    <property type="entry name" value="Cyclophilin-like"/>
    <property type="match status" value="1"/>
</dbReference>
<evidence type="ECO:0000313" key="5">
    <source>
        <dbReference type="EMBL" id="TCT20468.1"/>
    </source>
</evidence>
<evidence type="ECO:0000313" key="6">
    <source>
        <dbReference type="Proteomes" id="UP000294650"/>
    </source>
</evidence>
<dbReference type="OrthoDB" id="9782422at2"/>
<dbReference type="Proteomes" id="UP000294650">
    <property type="component" value="Unassembled WGS sequence"/>
</dbReference>
<protein>
    <submittedName>
        <fullName evidence="5">Antagonist of KipI</fullName>
    </submittedName>
</protein>
<name>A0A4R3MVB6_9BACI</name>
<dbReference type="InterPro" id="IPR003778">
    <property type="entry name" value="CT_A_B"/>
</dbReference>
<keyword evidence="2" id="KW-0378">Hydrolase</keyword>
<dbReference type="Pfam" id="PF02626">
    <property type="entry name" value="CT_A_B"/>
    <property type="match status" value="1"/>
</dbReference>
<gene>
    <name evidence="5" type="ORF">EDD68_11331</name>
</gene>
<dbReference type="GO" id="GO:0016787">
    <property type="term" value="F:hydrolase activity"/>
    <property type="evidence" value="ECO:0007669"/>
    <property type="project" value="UniProtKB-KW"/>
</dbReference>
<evidence type="ECO:0000259" key="4">
    <source>
        <dbReference type="SMART" id="SM00797"/>
    </source>
</evidence>
<feature type="domain" description="Carboxyltransferase" evidence="4">
    <location>
        <begin position="22"/>
        <end position="306"/>
    </location>
</feature>
<dbReference type="SMART" id="SM00797">
    <property type="entry name" value="AHS2"/>
    <property type="match status" value="1"/>
</dbReference>
<keyword evidence="6" id="KW-1185">Reference proteome</keyword>
<dbReference type="InterPro" id="IPR029000">
    <property type="entry name" value="Cyclophilin-like_dom_sf"/>
</dbReference>
<evidence type="ECO:0000256" key="1">
    <source>
        <dbReference type="ARBA" id="ARBA00022741"/>
    </source>
</evidence>
<keyword evidence="3" id="KW-0067">ATP-binding</keyword>
<sequence>MILLKPGMLSVIQDQGRTGYRSSGVAKSGAMDELAMGIANFLAGNSRNEAVMEMTIKGAALEIVKTARVAFFGADMKPELNSRRLPPNCSIAVKKGDILAFGYAQTGCRCYLAVQGGFDVKPVLGSRSTHLQAKFGGLEGRVLKKGDHLPVKPCFSKEHRDRSPTIWLNPGVSSYFTRETIRFIPGRQYSWFSEEARQLFLKQGYTLSPDSNRMGYRLEGEWPIMIKEKKEMITEGAAPGSIQVPGSGQPIILMTDSQPTGGYPKIGEVISVDLPVLAQKKPGDRIHFETVTIKEAQKLYAEREKKISVLHKMIQEKLGESFGEDD</sequence>
<dbReference type="InterPro" id="IPR052708">
    <property type="entry name" value="PxpC"/>
</dbReference>
<keyword evidence="1" id="KW-0547">Nucleotide-binding</keyword>
<dbReference type="PANTHER" id="PTHR43309">
    <property type="entry name" value="5-OXOPROLINASE SUBUNIT C"/>
    <property type="match status" value="1"/>
</dbReference>
<dbReference type="GO" id="GO:0005524">
    <property type="term" value="F:ATP binding"/>
    <property type="evidence" value="ECO:0007669"/>
    <property type="project" value="UniProtKB-KW"/>
</dbReference>
<dbReference type="Gene3D" id="2.40.100.10">
    <property type="entry name" value="Cyclophilin-like"/>
    <property type="match status" value="1"/>
</dbReference>
<proteinExistence type="predicted"/>
<dbReference type="AlphaFoldDB" id="A0A4R3MVB6"/>
<comment type="caution">
    <text evidence="5">The sequence shown here is derived from an EMBL/GenBank/DDBJ whole genome shotgun (WGS) entry which is preliminary data.</text>
</comment>
<dbReference type="RefSeq" id="WP_132372051.1">
    <property type="nucleotide sequence ID" value="NZ_SMAN01000013.1"/>
</dbReference>
<evidence type="ECO:0000256" key="3">
    <source>
        <dbReference type="ARBA" id="ARBA00022840"/>
    </source>
</evidence>
<accession>A0A4R3MVB6</accession>
<reference evidence="5 6" key="1">
    <citation type="submission" date="2019-03" db="EMBL/GenBank/DDBJ databases">
        <title>Genomic Encyclopedia of Type Strains, Phase IV (KMG-IV): sequencing the most valuable type-strain genomes for metagenomic binning, comparative biology and taxonomic classification.</title>
        <authorList>
            <person name="Goeker M."/>
        </authorList>
    </citation>
    <scope>NUCLEOTIDE SEQUENCE [LARGE SCALE GENOMIC DNA]</scope>
    <source>
        <strain evidence="5 6">DSM 25894</strain>
    </source>
</reference>
<dbReference type="EMBL" id="SMAN01000013">
    <property type="protein sequence ID" value="TCT20468.1"/>
    <property type="molecule type" value="Genomic_DNA"/>
</dbReference>
<organism evidence="5 6">
    <name type="scientific">Melghiribacillus thermohalophilus</name>
    <dbReference type="NCBI Taxonomy" id="1324956"/>
    <lineage>
        <taxon>Bacteria</taxon>
        <taxon>Bacillati</taxon>
        <taxon>Bacillota</taxon>
        <taxon>Bacilli</taxon>
        <taxon>Bacillales</taxon>
        <taxon>Bacillaceae</taxon>
        <taxon>Melghiribacillus</taxon>
    </lineage>
</organism>
<dbReference type="PANTHER" id="PTHR43309:SF5">
    <property type="entry name" value="5-OXOPROLINASE SUBUNIT C"/>
    <property type="match status" value="1"/>
</dbReference>